<dbReference type="PANTHER" id="PTHR37017:SF11">
    <property type="entry name" value="ESTERASE_LIPASE_THIOESTERASE DOMAIN-CONTAINING PROTEIN"/>
    <property type="match status" value="1"/>
</dbReference>
<dbReference type="PANTHER" id="PTHR37017">
    <property type="entry name" value="AB HYDROLASE-1 DOMAIN-CONTAINING PROTEIN-RELATED"/>
    <property type="match status" value="1"/>
</dbReference>
<dbReference type="Pfam" id="PF12697">
    <property type="entry name" value="Abhydrolase_6"/>
    <property type="match status" value="1"/>
</dbReference>
<feature type="transmembrane region" description="Helical" evidence="1">
    <location>
        <begin position="105"/>
        <end position="126"/>
    </location>
</feature>
<gene>
    <name evidence="3" type="ORF">JX265_000191</name>
</gene>
<organism evidence="3 4">
    <name type="scientific">Neoarthrinium moseri</name>
    <dbReference type="NCBI Taxonomy" id="1658444"/>
    <lineage>
        <taxon>Eukaryota</taxon>
        <taxon>Fungi</taxon>
        <taxon>Dikarya</taxon>
        <taxon>Ascomycota</taxon>
        <taxon>Pezizomycotina</taxon>
        <taxon>Sordariomycetes</taxon>
        <taxon>Xylariomycetidae</taxon>
        <taxon>Amphisphaeriales</taxon>
        <taxon>Apiosporaceae</taxon>
        <taxon>Neoarthrinium</taxon>
    </lineage>
</organism>
<keyword evidence="4" id="KW-1185">Reference proteome</keyword>
<dbReference type="InterPro" id="IPR029058">
    <property type="entry name" value="AB_hydrolase_fold"/>
</dbReference>
<dbReference type="Proteomes" id="UP000829685">
    <property type="component" value="Unassembled WGS sequence"/>
</dbReference>
<dbReference type="SUPFAM" id="SSF53474">
    <property type="entry name" value="alpha/beta-Hydrolases"/>
    <property type="match status" value="1"/>
</dbReference>
<keyword evidence="1" id="KW-0812">Transmembrane</keyword>
<name>A0A9P9WYK3_9PEZI</name>
<feature type="domain" description="AB hydrolase-1" evidence="2">
    <location>
        <begin position="7"/>
        <end position="234"/>
    </location>
</feature>
<evidence type="ECO:0000256" key="1">
    <source>
        <dbReference type="SAM" id="Phobius"/>
    </source>
</evidence>
<sequence length="250" mass="27133">MSTKPAIVFGPGAWHSPDCFQLVRDELEKRGFETVGVTYPTVGAEPPTKGISDDAAALRGVVEELVVQGKQVVCVVHSYGGLVGANAVKGLGFQQRAKEGKAGGIVMFVYLAAFVTPLGSSILSMLGGNWLPWMRPEGNYVYADTPAEIFYHDVPEEMQKKAVAGLPHQAIRSFTDPVDYEPWHEIECMYFFCEGDKAIPIAVQENMAKMLPGQTHFRTTASHSPFLSQVDETVKGLELAAKVGQEKAGT</sequence>
<evidence type="ECO:0000259" key="2">
    <source>
        <dbReference type="Pfam" id="PF12697"/>
    </source>
</evidence>
<dbReference type="AlphaFoldDB" id="A0A9P9WYK3"/>
<keyword evidence="1" id="KW-1133">Transmembrane helix</keyword>
<comment type="caution">
    <text evidence="3">The sequence shown here is derived from an EMBL/GenBank/DDBJ whole genome shotgun (WGS) entry which is preliminary data.</text>
</comment>
<dbReference type="EMBL" id="JAFIMR010000001">
    <property type="protein sequence ID" value="KAI1881365.1"/>
    <property type="molecule type" value="Genomic_DNA"/>
</dbReference>
<protein>
    <recommendedName>
        <fullName evidence="2">AB hydrolase-1 domain-containing protein</fullName>
    </recommendedName>
</protein>
<dbReference type="InterPro" id="IPR000073">
    <property type="entry name" value="AB_hydrolase_1"/>
</dbReference>
<reference evidence="3" key="1">
    <citation type="submission" date="2021-03" db="EMBL/GenBank/DDBJ databases">
        <title>Revisited historic fungal species revealed as producer of novel bioactive compounds through whole genome sequencing and comparative genomics.</title>
        <authorList>
            <person name="Vignolle G.A."/>
            <person name="Hochenegger N."/>
            <person name="Mach R.L."/>
            <person name="Mach-Aigner A.R."/>
            <person name="Javad Rahimi M."/>
            <person name="Salim K.A."/>
            <person name="Chan C.M."/>
            <person name="Lim L.B.L."/>
            <person name="Cai F."/>
            <person name="Druzhinina I.S."/>
            <person name="U'Ren J.M."/>
            <person name="Derntl C."/>
        </authorList>
    </citation>
    <scope>NUCLEOTIDE SEQUENCE</scope>
    <source>
        <strain evidence="3">TUCIM 5799</strain>
    </source>
</reference>
<proteinExistence type="predicted"/>
<keyword evidence="1" id="KW-0472">Membrane</keyword>
<evidence type="ECO:0000313" key="3">
    <source>
        <dbReference type="EMBL" id="KAI1881365.1"/>
    </source>
</evidence>
<accession>A0A9P9WYK3</accession>
<dbReference type="Gene3D" id="3.40.50.1820">
    <property type="entry name" value="alpha/beta hydrolase"/>
    <property type="match status" value="1"/>
</dbReference>
<evidence type="ECO:0000313" key="4">
    <source>
        <dbReference type="Proteomes" id="UP000829685"/>
    </source>
</evidence>
<dbReference type="InterPro" id="IPR052897">
    <property type="entry name" value="Sec-Metab_Biosynth_Hydrolase"/>
</dbReference>